<dbReference type="PANTHER" id="PTHR34070">
    <property type="entry name" value="ARMADILLO-TYPE FOLD"/>
    <property type="match status" value="1"/>
</dbReference>
<proteinExistence type="predicted"/>
<dbReference type="InterPro" id="IPR016024">
    <property type="entry name" value="ARM-type_fold"/>
</dbReference>
<dbReference type="CDD" id="cd07064">
    <property type="entry name" value="AlkD_like_1"/>
    <property type="match status" value="1"/>
</dbReference>
<dbReference type="InterPro" id="IPR014825">
    <property type="entry name" value="DNA_alkylation"/>
</dbReference>
<dbReference type="EMBL" id="JAQMFS010000112">
    <property type="protein sequence ID" value="MDB6186872.1"/>
    <property type="molecule type" value="Genomic_DNA"/>
</dbReference>
<dbReference type="AlphaFoldDB" id="A0AAW6B3W9"/>
<accession>A0AAW6B3W9</accession>
<dbReference type="RefSeq" id="WP_271988147.1">
    <property type="nucleotide sequence ID" value="NZ_JAQMFS010000112.1"/>
</dbReference>
<dbReference type="Proteomes" id="UP001212217">
    <property type="component" value="Unassembled WGS sequence"/>
</dbReference>
<comment type="caution">
    <text evidence="1">The sequence shown here is derived from an EMBL/GenBank/DDBJ whole genome shotgun (WGS) entry which is preliminary data.</text>
</comment>
<reference evidence="1" key="1">
    <citation type="submission" date="2023-08" db="EMBL/GenBank/DDBJ databases">
        <title>Dental plaque isolates bound by oral lectin ZG16B.</title>
        <authorList>
            <person name="Ghosh S."/>
        </authorList>
    </citation>
    <scope>NUCLEOTIDE SEQUENCE</scope>
    <source>
        <strain evidence="1">DP3_5B</strain>
    </source>
</reference>
<dbReference type="PANTHER" id="PTHR34070:SF1">
    <property type="entry name" value="DNA ALKYLATION REPAIR PROTEIN"/>
    <property type="match status" value="1"/>
</dbReference>
<dbReference type="Gene3D" id="1.20.1660.10">
    <property type="entry name" value="Hypothetical protein (EF3068)"/>
    <property type="match status" value="1"/>
</dbReference>
<name>A0AAW6B3W9_9BACL</name>
<dbReference type="SUPFAM" id="SSF48371">
    <property type="entry name" value="ARM repeat"/>
    <property type="match status" value="1"/>
</dbReference>
<protein>
    <submittedName>
        <fullName evidence="1">DNA alkylation repair protein</fullName>
    </submittedName>
</protein>
<evidence type="ECO:0000313" key="1">
    <source>
        <dbReference type="EMBL" id="MDB6186872.1"/>
    </source>
</evidence>
<evidence type="ECO:0000313" key="2">
    <source>
        <dbReference type="Proteomes" id="UP001212217"/>
    </source>
</evidence>
<gene>
    <name evidence="1" type="ORF">PNO30_08870</name>
</gene>
<dbReference type="Pfam" id="PF08713">
    <property type="entry name" value="DNA_alkylation"/>
    <property type="match status" value="1"/>
</dbReference>
<sequence length="220" mass="26474">MELSGLITELEENRNELLAESMEKYMQDKFRFLGIRGPKRTELYKKYFPTARKTKVIDWNFIETCWNKEEREFQYAVVYYLKTMQKFLNKGDISKLKYLVVTKSWWDTVDLLSKIIGDVVNRSKELKTLMLEWSKKENNIWLRRVAILHQLSFKENVDKLLLETILEDNLCESEFFINKAIGWALRDYSKVNPEWVRKFIEKNRSKMANLSLREASKYLN</sequence>
<organism evidence="1 2">
    <name type="scientific">Gemella haemolysans</name>
    <dbReference type="NCBI Taxonomy" id="1379"/>
    <lineage>
        <taxon>Bacteria</taxon>
        <taxon>Bacillati</taxon>
        <taxon>Bacillota</taxon>
        <taxon>Bacilli</taxon>
        <taxon>Bacillales</taxon>
        <taxon>Gemellaceae</taxon>
        <taxon>Gemella</taxon>
    </lineage>
</organism>
<dbReference type="Gene3D" id="1.25.40.290">
    <property type="entry name" value="ARM repeat domains"/>
    <property type="match status" value="1"/>
</dbReference>